<proteinExistence type="predicted"/>
<dbReference type="Proteomes" id="UP000595349">
    <property type="component" value="Chromosome"/>
</dbReference>
<dbReference type="EMBL" id="CP054706">
    <property type="protein sequence ID" value="QQK79908.1"/>
    <property type="molecule type" value="Genomic_DNA"/>
</dbReference>
<dbReference type="KEGG" id="scib:HUG20_08435"/>
<sequence length="62" mass="7027">MVYNILMKMSFFLAGVSMIIQLVFLDSGLGFFIGMLFFVLAIILLAIGNKKISQKQNDEQKH</sequence>
<evidence type="ECO:0000313" key="3">
    <source>
        <dbReference type="Proteomes" id="UP000595349"/>
    </source>
</evidence>
<evidence type="ECO:0000256" key="1">
    <source>
        <dbReference type="SAM" id="Phobius"/>
    </source>
</evidence>
<accession>A0A7T7CFB0</accession>
<evidence type="ECO:0000313" key="2">
    <source>
        <dbReference type="EMBL" id="QQK79908.1"/>
    </source>
</evidence>
<gene>
    <name evidence="2" type="ORF">HUG20_08435</name>
</gene>
<dbReference type="AlphaFoldDB" id="A0A7T7CFB0"/>
<keyword evidence="3" id="KW-1185">Reference proteome</keyword>
<organism evidence="2 3">
    <name type="scientific">Salicibibacter cibi</name>
    <dbReference type="NCBI Taxonomy" id="2743001"/>
    <lineage>
        <taxon>Bacteria</taxon>
        <taxon>Bacillati</taxon>
        <taxon>Bacillota</taxon>
        <taxon>Bacilli</taxon>
        <taxon>Bacillales</taxon>
        <taxon>Bacillaceae</taxon>
        <taxon>Salicibibacter</taxon>
    </lineage>
</organism>
<protein>
    <submittedName>
        <fullName evidence="2">Uncharacterized protein</fullName>
    </submittedName>
</protein>
<feature type="transmembrane region" description="Helical" evidence="1">
    <location>
        <begin position="5"/>
        <end position="23"/>
    </location>
</feature>
<feature type="transmembrane region" description="Helical" evidence="1">
    <location>
        <begin position="29"/>
        <end position="47"/>
    </location>
</feature>
<keyword evidence="1" id="KW-0812">Transmembrane</keyword>
<reference evidence="2 3" key="1">
    <citation type="submission" date="2020-06" db="EMBL/GenBank/DDBJ databases">
        <title>Genomic analysis of Salicibibacter sp. NKC21-4.</title>
        <authorList>
            <person name="Oh Y.J."/>
        </authorList>
    </citation>
    <scope>NUCLEOTIDE SEQUENCE [LARGE SCALE GENOMIC DNA]</scope>
    <source>
        <strain evidence="2 3">NKC21-4</strain>
    </source>
</reference>
<keyword evidence="1" id="KW-1133">Transmembrane helix</keyword>
<dbReference type="RefSeq" id="WP_200090085.1">
    <property type="nucleotide sequence ID" value="NZ_CP054706.1"/>
</dbReference>
<name>A0A7T7CFB0_9BACI</name>
<keyword evidence="1" id="KW-0472">Membrane</keyword>